<dbReference type="Pfam" id="PF09324">
    <property type="entry name" value="Sec7-like_HDS"/>
    <property type="match status" value="1"/>
</dbReference>
<dbReference type="InterPro" id="IPR015403">
    <property type="entry name" value="Mon2/Sec7/BIG1-like_HDS"/>
</dbReference>
<accession>A0A9Q1G2K8</accession>
<keyword evidence="10" id="KW-1185">Reference proteome</keyword>
<protein>
    <recommendedName>
        <fullName evidence="2">Protein MON2 homolog</fullName>
    </recommendedName>
</protein>
<keyword evidence="3" id="KW-0813">Transport</keyword>
<evidence type="ECO:0000256" key="1">
    <source>
        <dbReference type="ARBA" id="ARBA00008144"/>
    </source>
</evidence>
<comment type="similarity">
    <text evidence="1">Belongs to the MON2 family.</text>
</comment>
<dbReference type="PANTHER" id="PTHR10663">
    <property type="entry name" value="GUANYL-NUCLEOTIDE EXCHANGE FACTOR"/>
    <property type="match status" value="1"/>
</dbReference>
<feature type="domain" description="Mon2/Sec7/BIG1-like HDS" evidence="6">
    <location>
        <begin position="861"/>
        <end position="937"/>
    </location>
</feature>
<reference evidence="9" key="1">
    <citation type="journal article" date="2023" name="Science">
        <title>Genome structures resolve the early diversification of teleost fishes.</title>
        <authorList>
            <person name="Parey E."/>
            <person name="Louis A."/>
            <person name="Montfort J."/>
            <person name="Bouchez O."/>
            <person name="Roques C."/>
            <person name="Iampietro C."/>
            <person name="Lluch J."/>
            <person name="Castinel A."/>
            <person name="Donnadieu C."/>
            <person name="Desvignes T."/>
            <person name="Floi Bucao C."/>
            <person name="Jouanno E."/>
            <person name="Wen M."/>
            <person name="Mejri S."/>
            <person name="Dirks R."/>
            <person name="Jansen H."/>
            <person name="Henkel C."/>
            <person name="Chen W.J."/>
            <person name="Zahm M."/>
            <person name="Cabau C."/>
            <person name="Klopp C."/>
            <person name="Thompson A.W."/>
            <person name="Robinson-Rechavi M."/>
            <person name="Braasch I."/>
            <person name="Lecointre G."/>
            <person name="Bobe J."/>
            <person name="Postlethwait J.H."/>
            <person name="Berthelot C."/>
            <person name="Roest Crollius H."/>
            <person name="Guiguen Y."/>
        </authorList>
    </citation>
    <scope>NUCLEOTIDE SEQUENCE</scope>
    <source>
        <strain evidence="9">WJC10195</strain>
    </source>
</reference>
<dbReference type="GO" id="GO:0015031">
    <property type="term" value="P:protein transport"/>
    <property type="evidence" value="ECO:0007669"/>
    <property type="project" value="UniProtKB-KW"/>
</dbReference>
<evidence type="ECO:0000259" key="6">
    <source>
        <dbReference type="Pfam" id="PF09324"/>
    </source>
</evidence>
<evidence type="ECO:0000256" key="2">
    <source>
        <dbReference type="ARBA" id="ARBA00017134"/>
    </source>
</evidence>
<dbReference type="AlphaFoldDB" id="A0A9Q1G2K8"/>
<comment type="caution">
    <text evidence="9">The sequence shown here is derived from an EMBL/GenBank/DDBJ whole genome shotgun (WGS) entry which is preliminary data.</text>
</comment>
<evidence type="ECO:0000256" key="5">
    <source>
        <dbReference type="SAM" id="MobiDB-lite"/>
    </source>
</evidence>
<evidence type="ECO:0000256" key="3">
    <source>
        <dbReference type="ARBA" id="ARBA00022448"/>
    </source>
</evidence>
<dbReference type="Pfam" id="PF12783">
    <property type="entry name" value="Sec7-like_HUS"/>
    <property type="match status" value="1"/>
</dbReference>
<organism evidence="9 10">
    <name type="scientific">Synaphobranchus kaupii</name>
    <name type="common">Kaup's arrowtooth eel</name>
    <dbReference type="NCBI Taxonomy" id="118154"/>
    <lineage>
        <taxon>Eukaryota</taxon>
        <taxon>Metazoa</taxon>
        <taxon>Chordata</taxon>
        <taxon>Craniata</taxon>
        <taxon>Vertebrata</taxon>
        <taxon>Euteleostomi</taxon>
        <taxon>Actinopterygii</taxon>
        <taxon>Neopterygii</taxon>
        <taxon>Teleostei</taxon>
        <taxon>Anguilliformes</taxon>
        <taxon>Synaphobranchidae</taxon>
        <taxon>Synaphobranchus</taxon>
    </lineage>
</organism>
<dbReference type="Proteomes" id="UP001152622">
    <property type="component" value="Chromosome 2"/>
</dbReference>
<dbReference type="InterPro" id="IPR016024">
    <property type="entry name" value="ARM-type_fold"/>
</dbReference>
<dbReference type="InterPro" id="IPR032691">
    <property type="entry name" value="Mon2/Sec7/BIG1-like_HUS"/>
</dbReference>
<feature type="region of interest" description="Disordered" evidence="5">
    <location>
        <begin position="224"/>
        <end position="254"/>
    </location>
</feature>
<feature type="compositionally biased region" description="Basic and acidic residues" evidence="5">
    <location>
        <begin position="224"/>
        <end position="234"/>
    </location>
</feature>
<name>A0A9Q1G2K8_SYNKA</name>
<dbReference type="OrthoDB" id="294853at2759"/>
<dbReference type="EMBL" id="JAINUF010000002">
    <property type="protein sequence ID" value="KAJ8373866.1"/>
    <property type="molecule type" value="Genomic_DNA"/>
</dbReference>
<feature type="domain" description="Mon2/Sec7/BIG1-like HUS" evidence="7">
    <location>
        <begin position="247"/>
        <end position="401"/>
    </location>
</feature>
<evidence type="ECO:0000313" key="10">
    <source>
        <dbReference type="Proteomes" id="UP001152622"/>
    </source>
</evidence>
<evidence type="ECO:0000313" key="9">
    <source>
        <dbReference type="EMBL" id="KAJ8373866.1"/>
    </source>
</evidence>
<dbReference type="SUPFAM" id="SSF48371">
    <property type="entry name" value="ARM repeat"/>
    <property type="match status" value="2"/>
</dbReference>
<keyword evidence="4" id="KW-0653">Protein transport</keyword>
<dbReference type="PANTHER" id="PTHR10663:SF333">
    <property type="entry name" value="PROTEIN MON2 HOMOLOG"/>
    <property type="match status" value="1"/>
</dbReference>
<feature type="region of interest" description="Disordered" evidence="5">
    <location>
        <begin position="538"/>
        <end position="562"/>
    </location>
</feature>
<feature type="domain" description="Mon2/Sec7/BIG1-like dimerisation and cyclophilin-binding" evidence="8">
    <location>
        <begin position="8"/>
        <end position="183"/>
    </location>
</feature>
<dbReference type="Pfam" id="PF16213">
    <property type="entry name" value="DCB"/>
    <property type="match status" value="1"/>
</dbReference>
<evidence type="ECO:0000259" key="8">
    <source>
        <dbReference type="Pfam" id="PF16213"/>
    </source>
</evidence>
<proteinExistence type="inferred from homology"/>
<dbReference type="InterPro" id="IPR032629">
    <property type="entry name" value="DCB_dom"/>
</dbReference>
<gene>
    <name evidence="9" type="ORF">SKAU_G00044460</name>
</gene>
<evidence type="ECO:0000259" key="7">
    <source>
        <dbReference type="Pfam" id="PF12783"/>
    </source>
</evidence>
<evidence type="ECO:0000256" key="4">
    <source>
        <dbReference type="ARBA" id="ARBA00022927"/>
    </source>
</evidence>
<sequence>MTTSSPEAVKKLLDNMQTDLRSLSMECKKKFPPVKEAAESGIVKIKTIAARSTDILAALKEHSSEMVQPFLMGCGTKEPKITLLCLAAIQRLMSHQVVSEAAAGSIITMLWQLMENGVEELKLLQTVLVLLTTNTVVHDQVLSKAIVLCFRLHFTKDNITNNTAAATVRQVVTVVFERMVAEDEQHKGILEQPPPVQGNSNRRSVSTLRPSAKDAYMLFQRVRNERSSLSDDASRPTGPVPAGQRRRPLLAGGHDGDDRTFGLELLESVLNDFPGVFLQHQEFSFLLKERVCPLVIKLFSPNIKFRQGLVSAPCPAPVEKPYFPICMRLLRVVSVLIKHYYSLLVTECEIFLSLLVKFLDGEKPQWLRAVAVESIHRLCVQPHLLRCFCQSYDMKPHSTKVFRDIVNALGSFVQSLFIAPNAGSSALTNMPAGQCCPSLGDVAYRVGPGPAAQRRLRAAQERRGASGGLTAQAAFEYRGIWIPLMTVSVQGSAKATYLEMLDKVEPPSIPEGYAMSVAFSALLDLVRGITVLMEKELAQEKKGDSNPATGQGAADHTQEPGPQQVWEEMISACWCGLLAALSLLLDASMDETATESILKAELTMASLSMANLSNKSYSIQGQSVQIISPSSDSHQQVVAVGQPLTTQPQGTVVLTAKNIQCMCTLLSLAHCHGAVLGTCWQLVLATLQHLVWILGLKPGSGGALKPGRAVEGPSTVLTTAVMTDLPVISNILSRLFESSQYLDDVSLHHLINALCSLSMEAMDMAYGNSKEPSLFAVAKLLETGLVNMDRIEILWRPLTGHLLEKVSAETFLSIVRPLTNTWRSELLPLRCGLPAPQRSHEGVGSGGGVTALIKAGLAFKHEPPLSHNQRLQLLLLNPLKELSNILHPDIRHKQLESVLQILQSQGDRLGPGWPLVLGVIGAIRNDQGVSLQRSAAQAGGAERLPVHYH</sequence>